<dbReference type="GO" id="GO:0031177">
    <property type="term" value="F:phosphopantetheine binding"/>
    <property type="evidence" value="ECO:0007669"/>
    <property type="project" value="InterPro"/>
</dbReference>
<dbReference type="Pfam" id="PF00550">
    <property type="entry name" value="PP-binding"/>
    <property type="match status" value="1"/>
</dbReference>
<gene>
    <name evidence="6" type="ORF">E1292_43855</name>
</gene>
<feature type="domain" description="Carrier" evidence="5">
    <location>
        <begin position="519"/>
        <end position="593"/>
    </location>
</feature>
<feature type="compositionally biased region" description="Low complexity" evidence="4">
    <location>
        <begin position="593"/>
        <end position="635"/>
    </location>
</feature>
<keyword evidence="2" id="KW-0596">Phosphopantetheine</keyword>
<evidence type="ECO:0000313" key="6">
    <source>
        <dbReference type="EMBL" id="TDC90182.1"/>
    </source>
</evidence>
<evidence type="ECO:0000256" key="3">
    <source>
        <dbReference type="ARBA" id="ARBA00022553"/>
    </source>
</evidence>
<proteinExistence type="predicted"/>
<dbReference type="SMART" id="SM00823">
    <property type="entry name" value="PKS_PP"/>
    <property type="match status" value="1"/>
</dbReference>
<dbReference type="InterPro" id="IPR006162">
    <property type="entry name" value="Ppantetheine_attach_site"/>
</dbReference>
<dbReference type="RefSeq" id="WP_246090751.1">
    <property type="nucleotide sequence ID" value="NZ_SMKO01000222.1"/>
</dbReference>
<keyword evidence="3" id="KW-0597">Phosphoprotein</keyword>
<dbReference type="Gene3D" id="1.10.1200.10">
    <property type="entry name" value="ACP-like"/>
    <property type="match status" value="1"/>
</dbReference>
<accession>A0A4R4UME1</accession>
<dbReference type="InterPro" id="IPR009081">
    <property type="entry name" value="PP-bd_ACP"/>
</dbReference>
<evidence type="ECO:0000259" key="5">
    <source>
        <dbReference type="PROSITE" id="PS50075"/>
    </source>
</evidence>
<protein>
    <submittedName>
        <fullName evidence="6">Non-ribosomal peptide synthetase</fullName>
    </submittedName>
</protein>
<dbReference type="PANTHER" id="PTHR45527:SF1">
    <property type="entry name" value="FATTY ACID SYNTHASE"/>
    <property type="match status" value="1"/>
</dbReference>
<evidence type="ECO:0000256" key="2">
    <source>
        <dbReference type="ARBA" id="ARBA00022450"/>
    </source>
</evidence>
<dbReference type="CDD" id="cd19540">
    <property type="entry name" value="LCL_NRPS-like"/>
    <property type="match status" value="1"/>
</dbReference>
<feature type="non-terminal residue" evidence="6">
    <location>
        <position position="1"/>
    </location>
</feature>
<keyword evidence="7" id="KW-1185">Reference proteome</keyword>
<dbReference type="EMBL" id="SMKO01000222">
    <property type="protein sequence ID" value="TDC90182.1"/>
    <property type="molecule type" value="Genomic_DNA"/>
</dbReference>
<evidence type="ECO:0000313" key="7">
    <source>
        <dbReference type="Proteomes" id="UP000295258"/>
    </source>
</evidence>
<organism evidence="6 7">
    <name type="scientific">Nonomuraea deserti</name>
    <dbReference type="NCBI Taxonomy" id="1848322"/>
    <lineage>
        <taxon>Bacteria</taxon>
        <taxon>Bacillati</taxon>
        <taxon>Actinomycetota</taxon>
        <taxon>Actinomycetes</taxon>
        <taxon>Streptosporangiales</taxon>
        <taxon>Streptosporangiaceae</taxon>
        <taxon>Nonomuraea</taxon>
    </lineage>
</organism>
<dbReference type="GO" id="GO:0005737">
    <property type="term" value="C:cytoplasm"/>
    <property type="evidence" value="ECO:0007669"/>
    <property type="project" value="TreeGrafter"/>
</dbReference>
<sequence length="643" mass="67369">GGWLGLPVTSSGAAVPPDGTLPLSFAQRRLWFLDQIDAGVAYNMPMLVRLGGPVNVAALRGALEDVVARHEPLRTVFAVHDGEPSQRVLPAEQARPGFSAVEVAPDKLDARVAEAARHRFDLGAELPIHSVLFTTGPDEHALLLVMHHIATDGWSLPPFMRDLSRAYRERLAGRAAGFPPLPIRYADHAVRHRTRVDALSGAELGYWRKALADLPEPLPLPRRPETRGAATAGAAGTVRRWIGPVLHRRLVELGRERGATLFMVLQAGLAVVLERAGAGTDLPIGAPVAGRSGDEVGDLVGFFVNLLVLRTDLSGDPSAGELVSRVRETDLEAFSHQEVPFERVVQELGPVRRPGRHPLVDVVLALQNNARAELSLPGVESRVEVVRTGAARFELLVDVTDDYGNDGAPAGVAVTVEYRLDAFAGPVMEWLADALVRALESMAADPGVPVSAIELPPIPEISLTSPSAPAPATEPDPTARAEPVRGAAPASGALPGSDIDLGRGTPRTDPAPAGGRARVPRTDVERRIAAVWADVLGVARIGLDDGFFALGGNSLQAVRVAARLAAQGLPATASHLFNAPTVAELATELTAGAPGTATGTGAESSAATAGPTRTEVSAEASAATAASPGSAIPRLPRIPRTRP</sequence>
<dbReference type="SUPFAM" id="SSF47336">
    <property type="entry name" value="ACP-like"/>
    <property type="match status" value="1"/>
</dbReference>
<dbReference type="InterPro" id="IPR020806">
    <property type="entry name" value="PKS_PP-bd"/>
</dbReference>
<dbReference type="PROSITE" id="PS50075">
    <property type="entry name" value="CARRIER"/>
    <property type="match status" value="1"/>
</dbReference>
<dbReference type="FunFam" id="1.10.1200.10:FF:000005">
    <property type="entry name" value="Nonribosomal peptide synthetase 1"/>
    <property type="match status" value="1"/>
</dbReference>
<dbReference type="GO" id="GO:0003824">
    <property type="term" value="F:catalytic activity"/>
    <property type="evidence" value="ECO:0007669"/>
    <property type="project" value="InterPro"/>
</dbReference>
<dbReference type="InterPro" id="IPR036736">
    <property type="entry name" value="ACP-like_sf"/>
</dbReference>
<dbReference type="GO" id="GO:0043041">
    <property type="term" value="P:amino acid activation for nonribosomal peptide biosynthetic process"/>
    <property type="evidence" value="ECO:0007669"/>
    <property type="project" value="TreeGrafter"/>
</dbReference>
<dbReference type="SUPFAM" id="SSF52777">
    <property type="entry name" value="CoA-dependent acyltransferases"/>
    <property type="match status" value="2"/>
</dbReference>
<reference evidence="6 7" key="1">
    <citation type="submission" date="2019-03" db="EMBL/GenBank/DDBJ databases">
        <title>Draft genome sequences of novel Actinobacteria.</title>
        <authorList>
            <person name="Sahin N."/>
            <person name="Ay H."/>
            <person name="Saygin H."/>
        </authorList>
    </citation>
    <scope>NUCLEOTIDE SEQUENCE [LARGE SCALE GENOMIC DNA]</scope>
    <source>
        <strain evidence="6 7">KC310</strain>
    </source>
</reference>
<dbReference type="PROSITE" id="PS00012">
    <property type="entry name" value="PHOSPHOPANTETHEINE"/>
    <property type="match status" value="1"/>
</dbReference>
<dbReference type="Gene3D" id="3.30.559.30">
    <property type="entry name" value="Nonribosomal peptide synthetase, condensation domain"/>
    <property type="match status" value="1"/>
</dbReference>
<dbReference type="Gene3D" id="3.30.559.10">
    <property type="entry name" value="Chloramphenicol acetyltransferase-like domain"/>
    <property type="match status" value="1"/>
</dbReference>
<dbReference type="GO" id="GO:0044550">
    <property type="term" value="P:secondary metabolite biosynthetic process"/>
    <property type="evidence" value="ECO:0007669"/>
    <property type="project" value="TreeGrafter"/>
</dbReference>
<dbReference type="GO" id="GO:0008610">
    <property type="term" value="P:lipid biosynthetic process"/>
    <property type="evidence" value="ECO:0007669"/>
    <property type="project" value="UniProtKB-ARBA"/>
</dbReference>
<dbReference type="Pfam" id="PF00668">
    <property type="entry name" value="Condensation"/>
    <property type="match status" value="1"/>
</dbReference>
<dbReference type="PANTHER" id="PTHR45527">
    <property type="entry name" value="NONRIBOSOMAL PEPTIDE SYNTHETASE"/>
    <property type="match status" value="1"/>
</dbReference>
<evidence type="ECO:0000256" key="1">
    <source>
        <dbReference type="ARBA" id="ARBA00001957"/>
    </source>
</evidence>
<evidence type="ECO:0000256" key="4">
    <source>
        <dbReference type="SAM" id="MobiDB-lite"/>
    </source>
</evidence>
<comment type="caution">
    <text evidence="6">The sequence shown here is derived from an EMBL/GenBank/DDBJ whole genome shotgun (WGS) entry which is preliminary data.</text>
</comment>
<comment type="cofactor">
    <cofactor evidence="1">
        <name>pantetheine 4'-phosphate</name>
        <dbReference type="ChEBI" id="CHEBI:47942"/>
    </cofactor>
</comment>
<feature type="region of interest" description="Disordered" evidence="4">
    <location>
        <begin position="461"/>
        <end position="520"/>
    </location>
</feature>
<dbReference type="InterPro" id="IPR001242">
    <property type="entry name" value="Condensation_dom"/>
</dbReference>
<dbReference type="InterPro" id="IPR023213">
    <property type="entry name" value="CAT-like_dom_sf"/>
</dbReference>
<feature type="region of interest" description="Disordered" evidence="4">
    <location>
        <begin position="593"/>
        <end position="643"/>
    </location>
</feature>
<dbReference type="Proteomes" id="UP000295258">
    <property type="component" value="Unassembled WGS sequence"/>
</dbReference>
<name>A0A4R4UME1_9ACTN</name>
<dbReference type="AlphaFoldDB" id="A0A4R4UME1"/>
<feature type="compositionally biased region" description="Low complexity" evidence="4">
    <location>
        <begin position="484"/>
        <end position="497"/>
    </location>
</feature>